<name>A0A8J3E1G2_9RHOB</name>
<dbReference type="Pfam" id="PF07992">
    <property type="entry name" value="Pyr_redox_2"/>
    <property type="match status" value="2"/>
</dbReference>
<dbReference type="Gene3D" id="3.50.50.60">
    <property type="entry name" value="FAD/NAD(P)-binding domain"/>
    <property type="match status" value="2"/>
</dbReference>
<evidence type="ECO:0000313" key="5">
    <source>
        <dbReference type="EMBL" id="GGE53911.1"/>
    </source>
</evidence>
<feature type="domain" description="FAD/NAD(P)-binding" evidence="4">
    <location>
        <begin position="186"/>
        <end position="276"/>
    </location>
</feature>
<evidence type="ECO:0000256" key="1">
    <source>
        <dbReference type="ARBA" id="ARBA00018719"/>
    </source>
</evidence>
<organism evidence="5 6">
    <name type="scientific">Agaricicola taiwanensis</name>
    <dbReference type="NCBI Taxonomy" id="591372"/>
    <lineage>
        <taxon>Bacteria</taxon>
        <taxon>Pseudomonadati</taxon>
        <taxon>Pseudomonadota</taxon>
        <taxon>Alphaproteobacteria</taxon>
        <taxon>Rhodobacterales</taxon>
        <taxon>Paracoccaceae</taxon>
        <taxon>Agaricicola</taxon>
    </lineage>
</organism>
<proteinExistence type="predicted"/>
<dbReference type="EMBL" id="BMCP01000007">
    <property type="protein sequence ID" value="GGE53911.1"/>
    <property type="molecule type" value="Genomic_DNA"/>
</dbReference>
<accession>A0A8J3E1G2</accession>
<keyword evidence="6" id="KW-1185">Reference proteome</keyword>
<dbReference type="PRINTS" id="PR00368">
    <property type="entry name" value="FADPNR"/>
</dbReference>
<sequence>MKTETRMIHDVIIVGGSYAGLAAALQLARARRKVLVIDGGSPRNRFAKSSHGFLGQDGRAPGDILADARAQLMAYPTVNWLDANADKASAIGHDFHVTAAGKDHEAQRLILATGVCDELPAIPGLAERWGVAVFHCPYCHGYELDQGSIGVLATSEGSMHHALMLPDWGETIFFLNGAFTPDEEQAAELKRRGAKVETTRIRRISGERADVELEDGRVISLCGLFTLTRTSMASPLAEQLGCAFEEGPLGPYIQTNEFKETSVQGVYACGDAARPAGAVALAVGDGTLAGTGVHQSIIFHRDP</sequence>
<keyword evidence="3" id="KW-0560">Oxidoreductase</keyword>
<dbReference type="GO" id="GO:0016491">
    <property type="term" value="F:oxidoreductase activity"/>
    <property type="evidence" value="ECO:0007669"/>
    <property type="project" value="UniProtKB-KW"/>
</dbReference>
<dbReference type="Proteomes" id="UP000602745">
    <property type="component" value="Unassembled WGS sequence"/>
</dbReference>
<feature type="domain" description="FAD/NAD(P)-binding" evidence="4">
    <location>
        <begin position="9"/>
        <end position="146"/>
    </location>
</feature>
<dbReference type="PRINTS" id="PR00469">
    <property type="entry name" value="PNDRDTASEII"/>
</dbReference>
<dbReference type="InterPro" id="IPR036188">
    <property type="entry name" value="FAD/NAD-bd_sf"/>
</dbReference>
<reference evidence="5" key="2">
    <citation type="submission" date="2020-09" db="EMBL/GenBank/DDBJ databases">
        <authorList>
            <person name="Sun Q."/>
            <person name="Sedlacek I."/>
        </authorList>
    </citation>
    <scope>NUCLEOTIDE SEQUENCE</scope>
    <source>
        <strain evidence="5">CCM 7684</strain>
    </source>
</reference>
<dbReference type="InterPro" id="IPR023753">
    <property type="entry name" value="FAD/NAD-binding_dom"/>
</dbReference>
<gene>
    <name evidence="5" type="ORF">GCM10007276_33760</name>
</gene>
<dbReference type="PANTHER" id="PTHR48105">
    <property type="entry name" value="THIOREDOXIN REDUCTASE 1-RELATED-RELATED"/>
    <property type="match status" value="1"/>
</dbReference>
<dbReference type="InterPro" id="IPR050097">
    <property type="entry name" value="Ferredoxin-NADP_redctase_2"/>
</dbReference>
<reference evidence="5" key="1">
    <citation type="journal article" date="2014" name="Int. J. Syst. Evol. Microbiol.">
        <title>Complete genome sequence of Corynebacterium casei LMG S-19264T (=DSM 44701T), isolated from a smear-ripened cheese.</title>
        <authorList>
            <consortium name="US DOE Joint Genome Institute (JGI-PGF)"/>
            <person name="Walter F."/>
            <person name="Albersmeier A."/>
            <person name="Kalinowski J."/>
            <person name="Ruckert C."/>
        </authorList>
    </citation>
    <scope>NUCLEOTIDE SEQUENCE</scope>
    <source>
        <strain evidence="5">CCM 7684</strain>
    </source>
</reference>
<keyword evidence="2" id="KW-0285">Flavoprotein</keyword>
<dbReference type="SUPFAM" id="SSF51905">
    <property type="entry name" value="FAD/NAD(P)-binding domain"/>
    <property type="match status" value="1"/>
</dbReference>
<evidence type="ECO:0000313" key="6">
    <source>
        <dbReference type="Proteomes" id="UP000602745"/>
    </source>
</evidence>
<protein>
    <recommendedName>
        <fullName evidence="1">Thioredoxin reductase</fullName>
    </recommendedName>
</protein>
<dbReference type="RefSeq" id="WP_229729559.1">
    <property type="nucleotide sequence ID" value="NZ_BMCP01000007.1"/>
</dbReference>
<evidence type="ECO:0000256" key="2">
    <source>
        <dbReference type="ARBA" id="ARBA00022630"/>
    </source>
</evidence>
<dbReference type="AlphaFoldDB" id="A0A8J3E1G2"/>
<evidence type="ECO:0000256" key="3">
    <source>
        <dbReference type="ARBA" id="ARBA00023002"/>
    </source>
</evidence>
<evidence type="ECO:0000259" key="4">
    <source>
        <dbReference type="Pfam" id="PF07992"/>
    </source>
</evidence>
<comment type="caution">
    <text evidence="5">The sequence shown here is derived from an EMBL/GenBank/DDBJ whole genome shotgun (WGS) entry which is preliminary data.</text>
</comment>